<dbReference type="GO" id="GO:0006351">
    <property type="term" value="P:DNA-templated transcription"/>
    <property type="evidence" value="ECO:0007669"/>
    <property type="project" value="InterPro"/>
</dbReference>
<comment type="caution">
    <text evidence="5">The sequence shown here is derived from an EMBL/GenBank/DDBJ whole genome shotgun (WGS) entry which is preliminary data.</text>
</comment>
<dbReference type="OrthoDB" id="8033832at2759"/>
<accession>A0A9W4J7A7</accession>
<evidence type="ECO:0000256" key="2">
    <source>
        <dbReference type="ARBA" id="ARBA00023163"/>
    </source>
</evidence>
<dbReference type="CDD" id="cd12148">
    <property type="entry name" value="fungal_TF_MHR"/>
    <property type="match status" value="1"/>
</dbReference>
<proteinExistence type="predicted"/>
<sequence>MTSSDFTQSKYAPVMKLFNDQRIGYQETSVTNPHSTHHSGPGEDARFTNETRRALHKMITVLPSYAELTDIFQTLSEWWEIWRQSFGLGWGESEDKTLLSFATRAVRSGNPSLLGSLLVCFALSTGDHTRYLGPVENWILSEDNFTGHAYDFQCMIALGICLLSALHPRRAWSVFRTANTRLQLAGLHKTHRKSKAADAVFWQIFGADRWLSLMIGLPYSIPDHLCDLHIPEPTESTLISFHYQHLTVLTGRVIDSLQSSTSASLSDLIAVEENIDAITAKLPPGYLDISQITTGLDRPHQSARFYRILQINQLKAFLYLPHFLQRREPQNEKYQSGPASHYGKNACVNSARSFLEAFLALYDLDPTTAQVDNSMKLTAFSALAAGVVLYLDVISNTKRAEHTESVEVDINLICRTTSILQMCSGDQVDSLCGQCHRALHELVSCCGTMDQGSSREIIVPCFGAITISRNFCDTTETIDETGVRDIALESSGAEFQPGPNNYGSAFDNTGFIPPTLFEDMLFSYEGPWDSHETSPDPFHQDENFGFYHMV</sequence>
<evidence type="ECO:0000256" key="1">
    <source>
        <dbReference type="ARBA" id="ARBA00023015"/>
    </source>
</evidence>
<evidence type="ECO:0000259" key="4">
    <source>
        <dbReference type="SMART" id="SM00906"/>
    </source>
</evidence>
<gene>
    <name evidence="5" type="ORF">PSALAMII_LOCUS4967</name>
</gene>
<evidence type="ECO:0000313" key="6">
    <source>
        <dbReference type="Proteomes" id="UP001152592"/>
    </source>
</evidence>
<dbReference type="Proteomes" id="UP001152592">
    <property type="component" value="Unassembled WGS sequence"/>
</dbReference>
<reference evidence="5" key="1">
    <citation type="submission" date="2021-07" db="EMBL/GenBank/DDBJ databases">
        <authorList>
            <person name="Branca A.L. A."/>
        </authorList>
    </citation>
    <scope>NUCLEOTIDE SEQUENCE</scope>
</reference>
<feature type="domain" description="Xylanolytic transcriptional activator regulatory" evidence="4">
    <location>
        <begin position="171"/>
        <end position="237"/>
    </location>
</feature>
<evidence type="ECO:0000313" key="5">
    <source>
        <dbReference type="EMBL" id="CAG8374121.1"/>
    </source>
</evidence>
<dbReference type="InterPro" id="IPR007219">
    <property type="entry name" value="XnlR_reg_dom"/>
</dbReference>
<dbReference type="GO" id="GO:0003677">
    <property type="term" value="F:DNA binding"/>
    <property type="evidence" value="ECO:0007669"/>
    <property type="project" value="InterPro"/>
</dbReference>
<name>A0A9W4J7A7_9EURO</name>
<dbReference type="GO" id="GO:0008270">
    <property type="term" value="F:zinc ion binding"/>
    <property type="evidence" value="ECO:0007669"/>
    <property type="project" value="InterPro"/>
</dbReference>
<protein>
    <recommendedName>
        <fullName evidence="4">Xylanolytic transcriptional activator regulatory domain-containing protein</fullName>
    </recommendedName>
</protein>
<dbReference type="Pfam" id="PF04082">
    <property type="entry name" value="Fungal_trans"/>
    <property type="match status" value="1"/>
</dbReference>
<dbReference type="EMBL" id="CAJVPD010000229">
    <property type="protein sequence ID" value="CAG8374121.1"/>
    <property type="molecule type" value="Genomic_DNA"/>
</dbReference>
<dbReference type="AlphaFoldDB" id="A0A9W4J7A7"/>
<keyword evidence="3" id="KW-0539">Nucleus</keyword>
<evidence type="ECO:0000256" key="3">
    <source>
        <dbReference type="ARBA" id="ARBA00023242"/>
    </source>
</evidence>
<dbReference type="PANTHER" id="PTHR47840:SF1">
    <property type="entry name" value="ZN(II)2CYS6 TRANSCRIPTION FACTOR (EUROFUNG)"/>
    <property type="match status" value="1"/>
</dbReference>
<keyword evidence="2" id="KW-0804">Transcription</keyword>
<dbReference type="PANTHER" id="PTHR47840">
    <property type="entry name" value="ZN(II)2CYS6 TRANSCRIPTION FACTOR (EUROFUNG)-RELATED"/>
    <property type="match status" value="1"/>
</dbReference>
<organism evidence="5 6">
    <name type="scientific">Penicillium salamii</name>
    <dbReference type="NCBI Taxonomy" id="1612424"/>
    <lineage>
        <taxon>Eukaryota</taxon>
        <taxon>Fungi</taxon>
        <taxon>Dikarya</taxon>
        <taxon>Ascomycota</taxon>
        <taxon>Pezizomycotina</taxon>
        <taxon>Eurotiomycetes</taxon>
        <taxon>Eurotiomycetidae</taxon>
        <taxon>Eurotiales</taxon>
        <taxon>Aspergillaceae</taxon>
        <taxon>Penicillium</taxon>
    </lineage>
</organism>
<dbReference type="SMART" id="SM00906">
    <property type="entry name" value="Fungal_trans"/>
    <property type="match status" value="1"/>
</dbReference>
<keyword evidence="1" id="KW-0805">Transcription regulation</keyword>